<dbReference type="AlphaFoldDB" id="A0A0F9AMI6"/>
<proteinExistence type="predicted"/>
<sequence length="250" mass="27900">MELSEQIARITAGTLTWRQGAPQGGEMWKVLPPPYKEEDLFSMRQAPPGTYKFAVGKGSAYKTLQVIGGKPPQDVRDIDLGWARINIKTRGGVLEIEYVHDIESNVGRREFTIGMGRGQIPLELADEAKAMGISGGELIQRAKAGEDVYALTGFERPADVPERISEKIPKSYIPKHLTQGFDSTSGYGNINVRDTDELDFPKKTRKIERKLREEEKVDTKKKARKNGDGEIADEFYFGRKIDSQDLGVAI</sequence>
<accession>A0A0F9AMI6</accession>
<gene>
    <name evidence="1" type="ORF">LCGC14_2632030</name>
</gene>
<name>A0A0F9AMI6_9ZZZZ</name>
<reference evidence="1" key="1">
    <citation type="journal article" date="2015" name="Nature">
        <title>Complex archaea that bridge the gap between prokaryotes and eukaryotes.</title>
        <authorList>
            <person name="Spang A."/>
            <person name="Saw J.H."/>
            <person name="Jorgensen S.L."/>
            <person name="Zaremba-Niedzwiedzka K."/>
            <person name="Martijn J."/>
            <person name="Lind A.E."/>
            <person name="van Eijk R."/>
            <person name="Schleper C."/>
            <person name="Guy L."/>
            <person name="Ettema T.J."/>
        </authorList>
    </citation>
    <scope>NUCLEOTIDE SEQUENCE</scope>
</reference>
<dbReference type="EMBL" id="LAZR01045175">
    <property type="protein sequence ID" value="KKK99510.1"/>
    <property type="molecule type" value="Genomic_DNA"/>
</dbReference>
<organism evidence="1">
    <name type="scientific">marine sediment metagenome</name>
    <dbReference type="NCBI Taxonomy" id="412755"/>
    <lineage>
        <taxon>unclassified sequences</taxon>
        <taxon>metagenomes</taxon>
        <taxon>ecological metagenomes</taxon>
    </lineage>
</organism>
<evidence type="ECO:0000313" key="1">
    <source>
        <dbReference type="EMBL" id="KKK99510.1"/>
    </source>
</evidence>
<comment type="caution">
    <text evidence="1">The sequence shown here is derived from an EMBL/GenBank/DDBJ whole genome shotgun (WGS) entry which is preliminary data.</text>
</comment>
<protein>
    <submittedName>
        <fullName evidence="1">Uncharacterized protein</fullName>
    </submittedName>
</protein>